<protein>
    <submittedName>
        <fullName evidence="1">Uncharacterized protein</fullName>
    </submittedName>
</protein>
<sequence length="71" mass="8246">MKPTDGNNSKRTKSLNIERSPTYAHAWKWGGFSARDDKFPNIFSISLLNRHHHFFGLAATQPVLYLLIRFE</sequence>
<reference evidence="1 2" key="1">
    <citation type="submission" date="2016-11" db="EMBL/GenBank/DDBJ databases">
        <authorList>
            <person name="Kadnikov V."/>
            <person name="Nazina T."/>
        </authorList>
    </citation>
    <scope>NUCLEOTIDE SEQUENCE [LARGE SCALE GENOMIC DNA]</scope>
    <source>
        <strain evidence="1 2">1017</strain>
    </source>
</reference>
<gene>
    <name evidence="1" type="ORF">BRO54_1069</name>
</gene>
<dbReference type="AlphaFoldDB" id="A0A1Q5T4X4"/>
<evidence type="ECO:0000313" key="1">
    <source>
        <dbReference type="EMBL" id="OKO95264.1"/>
    </source>
</evidence>
<dbReference type="EMBL" id="MQMG01000009">
    <property type="protein sequence ID" value="OKO95264.1"/>
    <property type="molecule type" value="Genomic_DNA"/>
</dbReference>
<evidence type="ECO:0000313" key="2">
    <source>
        <dbReference type="Proteomes" id="UP000186030"/>
    </source>
</evidence>
<reference evidence="2" key="2">
    <citation type="submission" date="2017-01" db="EMBL/GenBank/DDBJ databases">
        <title>Genome sequencing and annotation of Geobacillus sp. 1017, a Hydrocarbon-Oxidizing Thermophilic Bacterium Isolated from a Heavy Oil Reservoir (China).</title>
        <authorList>
            <person name="Kadnikov V.V."/>
            <person name="Mardanov A.V."/>
            <person name="Poltaraus A.B."/>
            <person name="Sokolova D.S."/>
            <person name="Semenova E.M."/>
            <person name="Ravin N.V."/>
            <person name="Tourova T.P."/>
            <person name="Nazina T.N."/>
        </authorList>
    </citation>
    <scope>NUCLEOTIDE SEQUENCE [LARGE SCALE GENOMIC DNA]</scope>
    <source>
        <strain evidence="2">1017</strain>
    </source>
</reference>
<accession>A0A1Q5T4X4</accession>
<proteinExistence type="predicted"/>
<name>A0A1Q5T4X4_9BACL</name>
<organism evidence="1 2">
    <name type="scientific">Geobacillus proteiniphilus</name>
    <dbReference type="NCBI Taxonomy" id="860353"/>
    <lineage>
        <taxon>Bacteria</taxon>
        <taxon>Bacillati</taxon>
        <taxon>Bacillota</taxon>
        <taxon>Bacilli</taxon>
        <taxon>Bacillales</taxon>
        <taxon>Anoxybacillaceae</taxon>
        <taxon>Geobacillus</taxon>
    </lineage>
</organism>
<dbReference type="Proteomes" id="UP000186030">
    <property type="component" value="Unassembled WGS sequence"/>
</dbReference>
<comment type="caution">
    <text evidence="1">The sequence shown here is derived from an EMBL/GenBank/DDBJ whole genome shotgun (WGS) entry which is preliminary data.</text>
</comment>